<accession>A0A517YQP7</accession>
<dbReference type="SUPFAM" id="SSF54637">
    <property type="entry name" value="Thioesterase/thiol ester dehydrase-isomerase"/>
    <property type="match status" value="1"/>
</dbReference>
<dbReference type="AlphaFoldDB" id="A0A517YQP7"/>
<proteinExistence type="predicted"/>
<feature type="region of interest" description="Disordered" evidence="1">
    <location>
        <begin position="48"/>
        <end position="67"/>
    </location>
</feature>
<dbReference type="RefSeq" id="WP_145074322.1">
    <property type="nucleotide sequence ID" value="NZ_CP036425.1"/>
</dbReference>
<dbReference type="Proteomes" id="UP000317369">
    <property type="component" value="Chromosome"/>
</dbReference>
<dbReference type="KEGG" id="pcor:KS4_05850"/>
<organism evidence="2 3">
    <name type="scientific">Poriferisphaera corsica</name>
    <dbReference type="NCBI Taxonomy" id="2528020"/>
    <lineage>
        <taxon>Bacteria</taxon>
        <taxon>Pseudomonadati</taxon>
        <taxon>Planctomycetota</taxon>
        <taxon>Phycisphaerae</taxon>
        <taxon>Phycisphaerales</taxon>
        <taxon>Phycisphaeraceae</taxon>
        <taxon>Poriferisphaera</taxon>
    </lineage>
</organism>
<evidence type="ECO:0008006" key="4">
    <source>
        <dbReference type="Google" id="ProtNLM"/>
    </source>
</evidence>
<reference evidence="2 3" key="1">
    <citation type="submission" date="2019-02" db="EMBL/GenBank/DDBJ databases">
        <title>Deep-cultivation of Planctomycetes and their phenomic and genomic characterization uncovers novel biology.</title>
        <authorList>
            <person name="Wiegand S."/>
            <person name="Jogler M."/>
            <person name="Boedeker C."/>
            <person name="Pinto D."/>
            <person name="Vollmers J."/>
            <person name="Rivas-Marin E."/>
            <person name="Kohn T."/>
            <person name="Peeters S.H."/>
            <person name="Heuer A."/>
            <person name="Rast P."/>
            <person name="Oberbeckmann S."/>
            <person name="Bunk B."/>
            <person name="Jeske O."/>
            <person name="Meyerdierks A."/>
            <person name="Storesund J.E."/>
            <person name="Kallscheuer N."/>
            <person name="Luecker S."/>
            <person name="Lage O.M."/>
            <person name="Pohl T."/>
            <person name="Merkel B.J."/>
            <person name="Hornburger P."/>
            <person name="Mueller R.-W."/>
            <person name="Bruemmer F."/>
            <person name="Labrenz M."/>
            <person name="Spormann A.M."/>
            <person name="Op den Camp H."/>
            <person name="Overmann J."/>
            <person name="Amann R."/>
            <person name="Jetten M.S.M."/>
            <person name="Mascher T."/>
            <person name="Medema M.H."/>
            <person name="Devos D.P."/>
            <person name="Kaster A.-K."/>
            <person name="Ovreas L."/>
            <person name="Rohde M."/>
            <person name="Galperin M.Y."/>
            <person name="Jogler C."/>
        </authorList>
    </citation>
    <scope>NUCLEOTIDE SEQUENCE [LARGE SCALE GENOMIC DNA]</scope>
    <source>
        <strain evidence="2 3">KS4</strain>
    </source>
</reference>
<evidence type="ECO:0000313" key="2">
    <source>
        <dbReference type="EMBL" id="QDU32553.1"/>
    </source>
</evidence>
<dbReference type="Gene3D" id="3.10.129.10">
    <property type="entry name" value="Hotdog Thioesterase"/>
    <property type="match status" value="1"/>
</dbReference>
<name>A0A517YQP7_9BACT</name>
<feature type="compositionally biased region" description="Basic and acidic residues" evidence="1">
    <location>
        <begin position="49"/>
        <end position="67"/>
    </location>
</feature>
<protein>
    <recommendedName>
        <fullName evidence="4">DUF4442 domain-containing protein</fullName>
    </recommendedName>
</protein>
<evidence type="ECO:0000313" key="3">
    <source>
        <dbReference type="Proteomes" id="UP000317369"/>
    </source>
</evidence>
<gene>
    <name evidence="2" type="ORF">KS4_05850</name>
</gene>
<evidence type="ECO:0000256" key="1">
    <source>
        <dbReference type="SAM" id="MobiDB-lite"/>
    </source>
</evidence>
<dbReference type="EMBL" id="CP036425">
    <property type="protein sequence ID" value="QDU32553.1"/>
    <property type="molecule type" value="Genomic_DNA"/>
</dbReference>
<dbReference type="OrthoDB" id="262662at2"/>
<keyword evidence="3" id="KW-1185">Reference proteome</keyword>
<dbReference type="InterPro" id="IPR029069">
    <property type="entry name" value="HotDog_dom_sf"/>
</dbReference>
<sequence>MKPAEATAQAVDQACVSENNEAIGSAESQDSEQKGSCCCSCANTDNEAATDKQAEEEQPAEKEQNRVTEIKIPGAEEDSRSWLSRMITKGERKLSELSTKNNFWHRLTSWIFLPLAFRSGIKIHHGDVGTFSAILPFRRHNRNWYSAMAGGALLANSEVAGGMYVFQKCGADYTVVCKHLSYDFLRPCYGPAVYRITTEEDLDALIETGNEFNLTVKMNIVQMVNPSNKRQRRVGRSTAHFHITPKSHYRKRRDVWMKRANAAKK</sequence>